<dbReference type="InterPro" id="IPR027388">
    <property type="entry name" value="Ku70_bridge/pillars_dom_sf"/>
</dbReference>
<keyword evidence="14" id="KW-0233">DNA recombination</keyword>
<evidence type="ECO:0000256" key="9">
    <source>
        <dbReference type="ARBA" id="ARBA00022801"/>
    </source>
</evidence>
<evidence type="ECO:0000256" key="11">
    <source>
        <dbReference type="ARBA" id="ARBA00022840"/>
    </source>
</evidence>
<dbReference type="Pfam" id="PF02037">
    <property type="entry name" value="SAP"/>
    <property type="match status" value="1"/>
</dbReference>
<dbReference type="Gene3D" id="1.10.1600.10">
    <property type="match status" value="1"/>
</dbReference>
<comment type="subcellular location">
    <subcellularLocation>
        <location evidence="2">Chromosome</location>
        <location evidence="2">Telomere</location>
    </subcellularLocation>
    <subcellularLocation>
        <location evidence="1">Nucleus</location>
    </subcellularLocation>
</comment>
<evidence type="ECO:0000313" key="19">
    <source>
        <dbReference type="EMBL" id="RDB26106.1"/>
    </source>
</evidence>
<dbReference type="STRING" id="39966.A0A369K5E7"/>
<keyword evidence="10 19" id="KW-0347">Helicase</keyword>
<dbReference type="InterPro" id="IPR016194">
    <property type="entry name" value="SPOC-like_C_dom_sf"/>
</dbReference>
<keyword evidence="15" id="KW-0234">DNA repair</keyword>
<dbReference type="AlphaFoldDB" id="A0A369K5E7"/>
<dbReference type="InterPro" id="IPR005160">
    <property type="entry name" value="Ku_C"/>
</dbReference>
<dbReference type="InterPro" id="IPR036361">
    <property type="entry name" value="SAP_dom_sf"/>
</dbReference>
<evidence type="ECO:0000256" key="10">
    <source>
        <dbReference type="ARBA" id="ARBA00022806"/>
    </source>
</evidence>
<proteinExistence type="inferred from homology"/>
<evidence type="ECO:0000313" key="20">
    <source>
        <dbReference type="Proteomes" id="UP000076154"/>
    </source>
</evidence>
<keyword evidence="7" id="KW-0547">Nucleotide-binding</keyword>
<keyword evidence="16" id="KW-0539">Nucleus</keyword>
<keyword evidence="20" id="KW-1185">Reference proteome</keyword>
<evidence type="ECO:0000259" key="18">
    <source>
        <dbReference type="PROSITE" id="PS50800"/>
    </source>
</evidence>
<dbReference type="NCBIfam" id="TIGR00578">
    <property type="entry name" value="ku70"/>
    <property type="match status" value="1"/>
</dbReference>
<evidence type="ECO:0000256" key="4">
    <source>
        <dbReference type="ARBA" id="ARBA00012551"/>
    </source>
</evidence>
<keyword evidence="9" id="KW-0378">Hydrolase</keyword>
<dbReference type="Gene3D" id="4.10.970.10">
    <property type="entry name" value="Ku70, bridge and pillars"/>
    <property type="match status" value="1"/>
</dbReference>
<evidence type="ECO:0000256" key="17">
    <source>
        <dbReference type="ARBA" id="ARBA00031811"/>
    </source>
</evidence>
<evidence type="ECO:0000256" key="1">
    <source>
        <dbReference type="ARBA" id="ARBA00004123"/>
    </source>
</evidence>
<feature type="domain" description="SAP" evidence="18">
    <location>
        <begin position="623"/>
        <end position="657"/>
    </location>
</feature>
<dbReference type="PROSITE" id="PS50800">
    <property type="entry name" value="SAP"/>
    <property type="match status" value="1"/>
</dbReference>
<gene>
    <name evidence="19" type="primary">mus-51</name>
    <name evidence="19" type="ORF">Hypma_006179</name>
</gene>
<keyword evidence="12" id="KW-0779">Telomere</keyword>
<reference evidence="19" key="1">
    <citation type="submission" date="2018-04" db="EMBL/GenBank/DDBJ databases">
        <title>Whole genome sequencing of Hypsizygus marmoreus.</title>
        <authorList>
            <person name="Choi I.-G."/>
            <person name="Min B."/>
            <person name="Kim J.-G."/>
            <person name="Kim S."/>
            <person name="Oh Y.-L."/>
            <person name="Kong W.-S."/>
            <person name="Park H."/>
            <person name="Jeong J."/>
            <person name="Song E.-S."/>
        </authorList>
    </citation>
    <scope>NUCLEOTIDE SEQUENCE [LARGE SCALE GENOMIC DNA]</scope>
    <source>
        <strain evidence="19">51987-8</strain>
    </source>
</reference>
<dbReference type="EC" id="3.6.4.12" evidence="4"/>
<dbReference type="GO" id="GO:0003678">
    <property type="term" value="F:DNA helicase activity"/>
    <property type="evidence" value="ECO:0007669"/>
    <property type="project" value="UniProtKB-EC"/>
</dbReference>
<dbReference type="InterPro" id="IPR006164">
    <property type="entry name" value="DNA_bd_Ku70/Ku80"/>
</dbReference>
<dbReference type="SMART" id="SM00513">
    <property type="entry name" value="SAP"/>
    <property type="match status" value="1"/>
</dbReference>
<dbReference type="GO" id="GO:0006303">
    <property type="term" value="P:double-strand break repair via nonhomologous end joining"/>
    <property type="evidence" value="ECO:0007669"/>
    <property type="project" value="InterPro"/>
</dbReference>
<dbReference type="CDD" id="cd00788">
    <property type="entry name" value="KU70"/>
    <property type="match status" value="1"/>
</dbReference>
<evidence type="ECO:0000256" key="16">
    <source>
        <dbReference type="ARBA" id="ARBA00023242"/>
    </source>
</evidence>
<dbReference type="GO" id="GO:0016787">
    <property type="term" value="F:hydrolase activity"/>
    <property type="evidence" value="ECO:0007669"/>
    <property type="project" value="UniProtKB-KW"/>
</dbReference>
<keyword evidence="8" id="KW-0227">DNA damage</keyword>
<name>A0A369K5E7_HYPMA</name>
<keyword evidence="11" id="KW-0067">ATP-binding</keyword>
<dbReference type="SUPFAM" id="SSF53300">
    <property type="entry name" value="vWA-like"/>
    <property type="match status" value="1"/>
</dbReference>
<evidence type="ECO:0000256" key="12">
    <source>
        <dbReference type="ARBA" id="ARBA00022895"/>
    </source>
</evidence>
<evidence type="ECO:0000256" key="5">
    <source>
        <dbReference type="ARBA" id="ARBA00021796"/>
    </source>
</evidence>
<dbReference type="OrthoDB" id="761538at2759"/>
<dbReference type="SUPFAM" id="SSF68906">
    <property type="entry name" value="SAP domain"/>
    <property type="match status" value="1"/>
</dbReference>
<evidence type="ECO:0000256" key="13">
    <source>
        <dbReference type="ARBA" id="ARBA00023125"/>
    </source>
</evidence>
<dbReference type="GO" id="GO:0003690">
    <property type="term" value="F:double-stranded DNA binding"/>
    <property type="evidence" value="ECO:0007669"/>
    <property type="project" value="TreeGrafter"/>
</dbReference>
<comment type="similarity">
    <text evidence="3">Belongs to the ku70 family.</text>
</comment>
<dbReference type="Pfam" id="PF03730">
    <property type="entry name" value="Ku_C"/>
    <property type="match status" value="1"/>
</dbReference>
<evidence type="ECO:0000256" key="2">
    <source>
        <dbReference type="ARBA" id="ARBA00004574"/>
    </source>
</evidence>
<dbReference type="InterPro" id="IPR036465">
    <property type="entry name" value="vWFA_dom_sf"/>
</dbReference>
<dbReference type="EMBL" id="LUEZ02000040">
    <property type="protein sequence ID" value="RDB26106.1"/>
    <property type="molecule type" value="Genomic_DNA"/>
</dbReference>
<dbReference type="PANTHER" id="PTHR12604">
    <property type="entry name" value="KU AUTOANTIGEN DNA HELICASE"/>
    <property type="match status" value="1"/>
</dbReference>
<protein>
    <recommendedName>
        <fullName evidence="5">ATP-dependent DNA helicase II subunit 1</fullName>
        <ecNumber evidence="4">3.6.4.12</ecNumber>
    </recommendedName>
    <alternativeName>
        <fullName evidence="17">ATP-dependent DNA helicase II subunit Ku70</fullName>
    </alternativeName>
</protein>
<dbReference type="Proteomes" id="UP000076154">
    <property type="component" value="Unassembled WGS sequence"/>
</dbReference>
<accession>A0A369K5E7</accession>
<dbReference type="GO" id="GO:0042162">
    <property type="term" value="F:telomeric DNA binding"/>
    <property type="evidence" value="ECO:0007669"/>
    <property type="project" value="InterPro"/>
</dbReference>
<evidence type="ECO:0000256" key="15">
    <source>
        <dbReference type="ARBA" id="ARBA00023204"/>
    </source>
</evidence>
<dbReference type="Pfam" id="PF03731">
    <property type="entry name" value="Ku_N"/>
    <property type="match status" value="1"/>
</dbReference>
<dbReference type="GO" id="GO:0000723">
    <property type="term" value="P:telomere maintenance"/>
    <property type="evidence" value="ECO:0007669"/>
    <property type="project" value="InterPro"/>
</dbReference>
<comment type="caution">
    <text evidence="19">The sequence shown here is derived from an EMBL/GenBank/DDBJ whole genome shotgun (WGS) entry which is preliminary data.</text>
</comment>
<evidence type="ECO:0000256" key="14">
    <source>
        <dbReference type="ARBA" id="ARBA00023172"/>
    </source>
</evidence>
<evidence type="ECO:0000256" key="3">
    <source>
        <dbReference type="ARBA" id="ARBA00005240"/>
    </source>
</evidence>
<organism evidence="19 20">
    <name type="scientific">Hypsizygus marmoreus</name>
    <name type="common">White beech mushroom</name>
    <name type="synonym">Agaricus marmoreus</name>
    <dbReference type="NCBI Taxonomy" id="39966"/>
    <lineage>
        <taxon>Eukaryota</taxon>
        <taxon>Fungi</taxon>
        <taxon>Dikarya</taxon>
        <taxon>Basidiomycota</taxon>
        <taxon>Agaricomycotina</taxon>
        <taxon>Agaricomycetes</taxon>
        <taxon>Agaricomycetidae</taxon>
        <taxon>Agaricales</taxon>
        <taxon>Tricholomatineae</taxon>
        <taxon>Lyophyllaceae</taxon>
        <taxon>Hypsizygus</taxon>
    </lineage>
</organism>
<dbReference type="FunCoup" id="A0A369K5E7">
    <property type="interactions" value="640"/>
</dbReference>
<keyword evidence="6" id="KW-0158">Chromosome</keyword>
<dbReference type="Gene3D" id="2.40.290.10">
    <property type="match status" value="1"/>
</dbReference>
<dbReference type="Pfam" id="PF02735">
    <property type="entry name" value="Ku"/>
    <property type="match status" value="1"/>
</dbReference>
<dbReference type="Gene3D" id="1.10.720.30">
    <property type="entry name" value="SAP domain"/>
    <property type="match status" value="1"/>
</dbReference>
<dbReference type="GO" id="GO:0043564">
    <property type="term" value="C:Ku70:Ku80 complex"/>
    <property type="evidence" value="ECO:0007669"/>
    <property type="project" value="InterPro"/>
</dbReference>
<evidence type="ECO:0000256" key="8">
    <source>
        <dbReference type="ARBA" id="ARBA00022763"/>
    </source>
</evidence>
<evidence type="ECO:0000256" key="6">
    <source>
        <dbReference type="ARBA" id="ARBA00022454"/>
    </source>
</evidence>
<dbReference type="GO" id="GO:0000781">
    <property type="term" value="C:chromosome, telomeric region"/>
    <property type="evidence" value="ECO:0007669"/>
    <property type="project" value="UniProtKB-SubCell"/>
</dbReference>
<dbReference type="InterPro" id="IPR003034">
    <property type="entry name" value="SAP_dom"/>
</dbReference>
<dbReference type="SUPFAM" id="SSF100939">
    <property type="entry name" value="SPOC domain-like"/>
    <property type="match status" value="1"/>
</dbReference>
<evidence type="ECO:0000256" key="7">
    <source>
        <dbReference type="ARBA" id="ARBA00022741"/>
    </source>
</evidence>
<dbReference type="GO" id="GO:0005524">
    <property type="term" value="F:ATP binding"/>
    <property type="evidence" value="ECO:0007669"/>
    <property type="project" value="UniProtKB-KW"/>
</dbReference>
<dbReference type="InterPro" id="IPR047087">
    <property type="entry name" value="KU70_core_dom"/>
</dbReference>
<dbReference type="GO" id="GO:0003684">
    <property type="term" value="F:damaged DNA binding"/>
    <property type="evidence" value="ECO:0007669"/>
    <property type="project" value="InterPro"/>
</dbReference>
<dbReference type="GO" id="GO:0006310">
    <property type="term" value="P:DNA recombination"/>
    <property type="evidence" value="ECO:0007669"/>
    <property type="project" value="UniProtKB-KW"/>
</dbReference>
<dbReference type="PANTHER" id="PTHR12604:SF2">
    <property type="entry name" value="X-RAY REPAIR CROSS-COMPLEMENTING PROTEIN 6"/>
    <property type="match status" value="1"/>
</dbReference>
<sequence length="660" mass="74035">MPPYDDWNRIDEEEEEELQDTSFFEGKRDVILFCIDCSESMLELRDDPNYEDTQTCHVYTALEAAMQIQKKKVIVGPNDFVGILLFNTTRKAETTRNGNGNQGSEIKRYTYLFQPIGPLNAPTIQEIIQLLDAFRENSDELKSTFPPLTGKRVAMGDVFTSCNWVLRDGAPKTATKRVFLITDEDDPHLGPGSKQLITSARTTLIDLTQSGVTVEPFFISTEDKPFEISKFYSSVLLPTNLTDEDEIDPSDPSVLPESISISRIEDLLSQMRFREVPKRAHFSIPFQLAEGFTIGVKGYGLVTEQKKGTYKYFVDLGDRMEVASVRTVYIDEARQLEVDSSTIVYGMALGAGPAADEEEEESAKDSNARVVKAGKRPFFTAEDIRSFRTMGLEPGIKLLGFKRRNELAFEDNIKHSQFIYPDEMTYAGSKRTFSALIKSLIKKKRIGLALVLTRRNASPTFCVLLPQEEKADEGGWSDPAGFHLIHLPFADDIRAASVVTGVRASDDLKDAARAWIDKLSVKNGAYPPDSYPNPALAYHNAQLEASAFREQYDPTTFEDLTLPKEEIIHKRAGTLMKAWKVALVNDKSADVVITPGTIAGTKRKAELTVDEAEIRSMYEVDNLGKMRVDQLKEFLRSKSQPVSGKKAELIERVAEWLDAH</sequence>
<dbReference type="InParanoid" id="A0A369K5E7"/>
<dbReference type="InterPro" id="IPR006165">
    <property type="entry name" value="Ku70"/>
</dbReference>
<dbReference type="Gene3D" id="3.40.50.410">
    <property type="entry name" value="von Willebrand factor, type A domain"/>
    <property type="match status" value="1"/>
</dbReference>
<dbReference type="InterPro" id="IPR005161">
    <property type="entry name" value="Ku_N"/>
</dbReference>
<dbReference type="PIRSF" id="PIRSF003033">
    <property type="entry name" value="Ku70"/>
    <property type="match status" value="1"/>
</dbReference>
<keyword evidence="13" id="KW-0238">DNA-binding</keyword>
<dbReference type="SMART" id="SM00559">
    <property type="entry name" value="Ku78"/>
    <property type="match status" value="1"/>
</dbReference>